<dbReference type="Pfam" id="PF12802">
    <property type="entry name" value="MarR_2"/>
    <property type="match status" value="1"/>
</dbReference>
<dbReference type="RefSeq" id="WP_379566009.1">
    <property type="nucleotide sequence ID" value="NZ_JBHSQK010000023.1"/>
</dbReference>
<proteinExistence type="predicted"/>
<dbReference type="PANTHER" id="PTHR33164">
    <property type="entry name" value="TRANSCRIPTIONAL REGULATOR, MARR FAMILY"/>
    <property type="match status" value="1"/>
</dbReference>
<dbReference type="PROSITE" id="PS50995">
    <property type="entry name" value="HTH_MARR_2"/>
    <property type="match status" value="1"/>
</dbReference>
<dbReference type="PANTHER" id="PTHR33164:SF43">
    <property type="entry name" value="HTH-TYPE TRANSCRIPTIONAL REPRESSOR YETL"/>
    <property type="match status" value="1"/>
</dbReference>
<name>A0ABW1I7I8_9PSEU</name>
<dbReference type="Gene3D" id="1.10.10.10">
    <property type="entry name" value="Winged helix-like DNA-binding domain superfamily/Winged helix DNA-binding domain"/>
    <property type="match status" value="1"/>
</dbReference>
<keyword evidence="3" id="KW-1185">Reference proteome</keyword>
<dbReference type="InterPro" id="IPR000835">
    <property type="entry name" value="HTH_MarR-typ"/>
</dbReference>
<comment type="caution">
    <text evidence="2">The sequence shown here is derived from an EMBL/GenBank/DDBJ whole genome shotgun (WGS) entry which is preliminary data.</text>
</comment>
<dbReference type="InterPro" id="IPR036388">
    <property type="entry name" value="WH-like_DNA-bd_sf"/>
</dbReference>
<protein>
    <submittedName>
        <fullName evidence="2">MarR family winged helix-turn-helix transcriptional regulator</fullName>
    </submittedName>
</protein>
<dbReference type="EMBL" id="JBHSQK010000023">
    <property type="protein sequence ID" value="MFC5948928.1"/>
    <property type="molecule type" value="Genomic_DNA"/>
</dbReference>
<gene>
    <name evidence="2" type="ORF">ACFQH9_11630</name>
</gene>
<dbReference type="InterPro" id="IPR039422">
    <property type="entry name" value="MarR/SlyA-like"/>
</dbReference>
<sequence length="113" mass="12090">MHGFALQAVGAGTTAAELGRRLGVTKQAAAKTIAALEAAGYIERGADPADARRVLVRPTARGRDLLTRSAEIFDGLRTRWATELGEDAVRTIEDALSRVTSGPRLDAPSWFTR</sequence>
<dbReference type="SUPFAM" id="SSF46785">
    <property type="entry name" value="Winged helix' DNA-binding domain"/>
    <property type="match status" value="1"/>
</dbReference>
<organism evidence="2 3">
    <name type="scientific">Pseudonocardia lutea</name>
    <dbReference type="NCBI Taxonomy" id="2172015"/>
    <lineage>
        <taxon>Bacteria</taxon>
        <taxon>Bacillati</taxon>
        <taxon>Actinomycetota</taxon>
        <taxon>Actinomycetes</taxon>
        <taxon>Pseudonocardiales</taxon>
        <taxon>Pseudonocardiaceae</taxon>
        <taxon>Pseudonocardia</taxon>
    </lineage>
</organism>
<feature type="domain" description="HTH marR-type" evidence="1">
    <location>
        <begin position="1"/>
        <end position="101"/>
    </location>
</feature>
<dbReference type="Proteomes" id="UP001596119">
    <property type="component" value="Unassembled WGS sequence"/>
</dbReference>
<accession>A0ABW1I7I8</accession>
<evidence type="ECO:0000313" key="2">
    <source>
        <dbReference type="EMBL" id="MFC5948928.1"/>
    </source>
</evidence>
<evidence type="ECO:0000259" key="1">
    <source>
        <dbReference type="PROSITE" id="PS50995"/>
    </source>
</evidence>
<dbReference type="InterPro" id="IPR036390">
    <property type="entry name" value="WH_DNA-bd_sf"/>
</dbReference>
<reference evidence="3" key="1">
    <citation type="journal article" date="2019" name="Int. J. Syst. Evol. Microbiol.">
        <title>The Global Catalogue of Microorganisms (GCM) 10K type strain sequencing project: providing services to taxonomists for standard genome sequencing and annotation.</title>
        <authorList>
            <consortium name="The Broad Institute Genomics Platform"/>
            <consortium name="The Broad Institute Genome Sequencing Center for Infectious Disease"/>
            <person name="Wu L."/>
            <person name="Ma J."/>
        </authorList>
    </citation>
    <scope>NUCLEOTIDE SEQUENCE [LARGE SCALE GENOMIC DNA]</scope>
    <source>
        <strain evidence="3">CGMCC 4.7397</strain>
    </source>
</reference>
<dbReference type="SMART" id="SM00347">
    <property type="entry name" value="HTH_MARR"/>
    <property type="match status" value="1"/>
</dbReference>
<evidence type="ECO:0000313" key="3">
    <source>
        <dbReference type="Proteomes" id="UP001596119"/>
    </source>
</evidence>